<dbReference type="PANTHER" id="PTHR35007">
    <property type="entry name" value="INTEGRAL MEMBRANE PROTEIN-RELATED"/>
    <property type="match status" value="1"/>
</dbReference>
<evidence type="ECO:0000256" key="3">
    <source>
        <dbReference type="ARBA" id="ARBA00022692"/>
    </source>
</evidence>
<feature type="transmembrane region" description="Helical" evidence="6">
    <location>
        <begin position="250"/>
        <end position="269"/>
    </location>
</feature>
<feature type="transmembrane region" description="Helical" evidence="6">
    <location>
        <begin position="6"/>
        <end position="22"/>
    </location>
</feature>
<dbReference type="RefSeq" id="WP_149957610.1">
    <property type="nucleotide sequence ID" value="NZ_BKDJ01000015.1"/>
</dbReference>
<feature type="transmembrane region" description="Helical" evidence="6">
    <location>
        <begin position="76"/>
        <end position="94"/>
    </location>
</feature>
<evidence type="ECO:0000313" key="8">
    <source>
        <dbReference type="EMBL" id="GER24011.1"/>
    </source>
</evidence>
<comment type="caution">
    <text evidence="8">The sequence shown here is derived from an EMBL/GenBank/DDBJ whole genome shotgun (WGS) entry which is preliminary data.</text>
</comment>
<accession>A0A5A7NVD3</accession>
<dbReference type="EMBL" id="BKDJ01000015">
    <property type="protein sequence ID" value="GER24011.1"/>
    <property type="molecule type" value="Genomic_DNA"/>
</dbReference>
<dbReference type="Pfam" id="PF00482">
    <property type="entry name" value="T2SSF"/>
    <property type="match status" value="1"/>
</dbReference>
<evidence type="ECO:0000256" key="4">
    <source>
        <dbReference type="ARBA" id="ARBA00022989"/>
    </source>
</evidence>
<evidence type="ECO:0000313" key="9">
    <source>
        <dbReference type="Proteomes" id="UP000325307"/>
    </source>
</evidence>
<dbReference type="GO" id="GO:0005886">
    <property type="term" value="C:plasma membrane"/>
    <property type="evidence" value="ECO:0007669"/>
    <property type="project" value="UniProtKB-SubCell"/>
</dbReference>
<sequence>MSLVLGLGLGLGTFLIWWSLWAEPRQSRVRGPSRIETLLLRAGMDRMAPGGFLSATVSSAVLFFLVVLVLTQGPVIALAFGLFGAAAPFAILRWRAARREAALRGQWPDVVDHLRSAIRAGLTLPEALGQLASQGPEQLRPAFADFARDYRATVRFDESVEALRIRLADPVADKIVTALRITREVGGADLGDMLGTLAGFLRDSARTRGELAARQSWTVNAARLAVAAPWAILLLLAGQPQAVRAYSTPGGALVLGIGFGISVICYQAMRRIGTLPPEERIAK</sequence>
<feature type="transmembrane region" description="Helical" evidence="6">
    <location>
        <begin position="217"/>
        <end position="238"/>
    </location>
</feature>
<gene>
    <name evidence="8" type="ORF">NCCP1664_25060</name>
</gene>
<evidence type="ECO:0000256" key="5">
    <source>
        <dbReference type="ARBA" id="ARBA00023136"/>
    </source>
</evidence>
<evidence type="ECO:0000256" key="1">
    <source>
        <dbReference type="ARBA" id="ARBA00004651"/>
    </source>
</evidence>
<dbReference type="Gene3D" id="1.20.81.30">
    <property type="entry name" value="Type II secretion system (T2SS), domain F"/>
    <property type="match status" value="1"/>
</dbReference>
<feature type="transmembrane region" description="Helical" evidence="6">
    <location>
        <begin position="50"/>
        <end position="70"/>
    </location>
</feature>
<evidence type="ECO:0000256" key="6">
    <source>
        <dbReference type="SAM" id="Phobius"/>
    </source>
</evidence>
<reference evidence="8 9" key="1">
    <citation type="submission" date="2019-09" db="EMBL/GenBank/DDBJ databases">
        <title>Arthrobacter zafarii sp. nov., a moderately thermotolerant and halotolerant actinobacterium isolated from Cholistan desert soil of Pakistan.</title>
        <authorList>
            <person name="Amin A."/>
            <person name="Ahmed I."/>
            <person name="Khalid N."/>
            <person name="Schumann P."/>
            <person name="Busse H.J."/>
            <person name="Khan I.U."/>
            <person name="Li S."/>
            <person name="Li W.J."/>
        </authorList>
    </citation>
    <scope>NUCLEOTIDE SEQUENCE [LARGE SCALE GENOMIC DNA]</scope>
    <source>
        <strain evidence="8 9">NCCP-1664</strain>
    </source>
</reference>
<keyword evidence="4 6" id="KW-1133">Transmembrane helix</keyword>
<evidence type="ECO:0000256" key="2">
    <source>
        <dbReference type="ARBA" id="ARBA00022475"/>
    </source>
</evidence>
<keyword evidence="3 6" id="KW-0812">Transmembrane</keyword>
<dbReference type="Proteomes" id="UP000325307">
    <property type="component" value="Unassembled WGS sequence"/>
</dbReference>
<dbReference type="InterPro" id="IPR042094">
    <property type="entry name" value="T2SS_GspF_sf"/>
</dbReference>
<keyword evidence="2" id="KW-1003">Cell membrane</keyword>
<feature type="domain" description="Type II secretion system protein GspF" evidence="7">
    <location>
        <begin position="112"/>
        <end position="236"/>
    </location>
</feature>
<dbReference type="PANTHER" id="PTHR35007:SF1">
    <property type="entry name" value="PILUS ASSEMBLY PROTEIN"/>
    <property type="match status" value="1"/>
</dbReference>
<dbReference type="OrthoDB" id="3217742at2"/>
<organism evidence="8 9">
    <name type="scientific">Zafaria cholistanensis</name>
    <dbReference type="NCBI Taxonomy" id="1682741"/>
    <lineage>
        <taxon>Bacteria</taxon>
        <taxon>Bacillati</taxon>
        <taxon>Actinomycetota</taxon>
        <taxon>Actinomycetes</taxon>
        <taxon>Micrococcales</taxon>
        <taxon>Micrococcaceae</taxon>
        <taxon>Zafaria</taxon>
    </lineage>
</organism>
<comment type="subcellular location">
    <subcellularLocation>
        <location evidence="1">Cell membrane</location>
        <topology evidence="1">Multi-pass membrane protein</topology>
    </subcellularLocation>
</comment>
<dbReference type="InterPro" id="IPR018076">
    <property type="entry name" value="T2SS_GspF_dom"/>
</dbReference>
<keyword evidence="9" id="KW-1185">Reference proteome</keyword>
<proteinExistence type="predicted"/>
<name>A0A5A7NVD3_9MICC</name>
<keyword evidence="5 6" id="KW-0472">Membrane</keyword>
<dbReference type="AlphaFoldDB" id="A0A5A7NVD3"/>
<evidence type="ECO:0000259" key="7">
    <source>
        <dbReference type="Pfam" id="PF00482"/>
    </source>
</evidence>
<protein>
    <submittedName>
        <fullName evidence="8">Type II secretion system protein F</fullName>
    </submittedName>
</protein>